<feature type="zinc finger region" description="dksA C4-type" evidence="4">
    <location>
        <begin position="37"/>
        <end position="61"/>
    </location>
</feature>
<evidence type="ECO:0000256" key="1">
    <source>
        <dbReference type="ARBA" id="ARBA00022723"/>
    </source>
</evidence>
<dbReference type="InterPro" id="IPR012783">
    <property type="entry name" value="Znf_C4_TraR"/>
</dbReference>
<evidence type="ECO:0000256" key="4">
    <source>
        <dbReference type="PROSITE-ProRule" id="PRU00510"/>
    </source>
</evidence>
<keyword evidence="3" id="KW-0862">Zinc</keyword>
<sequence length="71" mass="7497">MEVTDMATEAEEAFREQALAAQLALGGSFQGVSATHCEHCGEAIPEGRRLALPGVALCVPCKEHVTRMGGR</sequence>
<organism evidence="6 7">
    <name type="scientific">Pseudomonas asplenii</name>
    <dbReference type="NCBI Taxonomy" id="53407"/>
    <lineage>
        <taxon>Bacteria</taxon>
        <taxon>Pseudomonadati</taxon>
        <taxon>Pseudomonadota</taxon>
        <taxon>Gammaproteobacteria</taxon>
        <taxon>Pseudomonadales</taxon>
        <taxon>Pseudomonadaceae</taxon>
        <taxon>Pseudomonas</taxon>
    </lineage>
</organism>
<dbReference type="PATRIC" id="fig|50340.43.peg.5633"/>
<keyword evidence="7" id="KW-1185">Reference proteome</keyword>
<dbReference type="PANTHER" id="PTHR38777">
    <property type="entry name" value="FELS-2 PROPHAGE PROTEIN"/>
    <property type="match status" value="1"/>
</dbReference>
<dbReference type="AlphaFoldDB" id="A0A0M9GI00"/>
<proteinExistence type="predicted"/>
<dbReference type="OrthoDB" id="962301at2"/>
<dbReference type="GO" id="GO:0008270">
    <property type="term" value="F:zinc ion binding"/>
    <property type="evidence" value="ECO:0007669"/>
    <property type="project" value="UniProtKB-KW"/>
</dbReference>
<dbReference type="PANTHER" id="PTHR38777:SF1">
    <property type="entry name" value="DNAK SUPPRESSOR PROTEIN"/>
    <property type="match status" value="1"/>
</dbReference>
<dbReference type="Pfam" id="PF01258">
    <property type="entry name" value="zf-dskA_traR"/>
    <property type="match status" value="1"/>
</dbReference>
<keyword evidence="2" id="KW-0863">Zinc-finger</keyword>
<dbReference type="InterPro" id="IPR000962">
    <property type="entry name" value="Znf_DskA_TraR"/>
</dbReference>
<evidence type="ECO:0000256" key="3">
    <source>
        <dbReference type="ARBA" id="ARBA00022833"/>
    </source>
</evidence>
<dbReference type="InterPro" id="IPR020458">
    <property type="entry name" value="Znf_DskA_TraR_CS"/>
</dbReference>
<evidence type="ECO:0000313" key="6">
    <source>
        <dbReference type="EMBL" id="KPA91380.1"/>
    </source>
</evidence>
<reference evidence="6 7" key="1">
    <citation type="journal article" date="2015" name="PLoS ONE">
        <title>Rice-Infecting Pseudomonas Genomes Are Highly Accessorized and Harbor Multiple Putative Virulence Mechanisms to Cause Sheath Brown Rot.</title>
        <authorList>
            <person name="Quibod I.L."/>
            <person name="Grande G."/>
            <person name="Oreiro E.G."/>
            <person name="Borja F.N."/>
            <person name="Dossa G.S."/>
            <person name="Mauleon R."/>
            <person name="Cruz C.V."/>
            <person name="Oliva R."/>
        </authorList>
    </citation>
    <scope>NUCLEOTIDE SEQUENCE [LARGE SCALE GENOMIC DNA]</scope>
    <source>
        <strain evidence="6 7">IRRI 6609</strain>
    </source>
</reference>
<protein>
    <submittedName>
        <fullName evidence="6">Transcriptional regulator, TraR/DksA family</fullName>
    </submittedName>
</protein>
<evidence type="ECO:0000313" key="7">
    <source>
        <dbReference type="Proteomes" id="UP000037931"/>
    </source>
</evidence>
<evidence type="ECO:0000259" key="5">
    <source>
        <dbReference type="Pfam" id="PF01258"/>
    </source>
</evidence>
<dbReference type="STRING" id="50340.PF66_02263"/>
<accession>A0A0M9GI00</accession>
<feature type="domain" description="Zinc finger DksA/TraR C4-type" evidence="5">
    <location>
        <begin position="36"/>
        <end position="63"/>
    </location>
</feature>
<dbReference type="NCBIfam" id="TIGR02419">
    <property type="entry name" value="C4_traR_proteo"/>
    <property type="match status" value="1"/>
</dbReference>
<dbReference type="GO" id="GO:1900378">
    <property type="term" value="P:positive regulation of secondary metabolite biosynthetic process"/>
    <property type="evidence" value="ECO:0007669"/>
    <property type="project" value="TreeGrafter"/>
</dbReference>
<dbReference type="PROSITE" id="PS51128">
    <property type="entry name" value="ZF_DKSA_2"/>
    <property type="match status" value="1"/>
</dbReference>
<dbReference type="Gene3D" id="1.20.120.910">
    <property type="entry name" value="DksA, coiled-coil domain"/>
    <property type="match status" value="1"/>
</dbReference>
<keyword evidence="1" id="KW-0479">Metal-binding</keyword>
<evidence type="ECO:0000256" key="2">
    <source>
        <dbReference type="ARBA" id="ARBA00022771"/>
    </source>
</evidence>
<dbReference type="SUPFAM" id="SSF57716">
    <property type="entry name" value="Glucocorticoid receptor-like (DNA-binding domain)"/>
    <property type="match status" value="1"/>
</dbReference>
<dbReference type="EMBL" id="JSYZ01000007">
    <property type="protein sequence ID" value="KPA91380.1"/>
    <property type="molecule type" value="Genomic_DNA"/>
</dbReference>
<gene>
    <name evidence="6" type="ORF">PF66_02263</name>
</gene>
<dbReference type="Proteomes" id="UP000037931">
    <property type="component" value="Unassembled WGS sequence"/>
</dbReference>
<dbReference type="PROSITE" id="PS01102">
    <property type="entry name" value="ZF_DKSA_1"/>
    <property type="match status" value="1"/>
</dbReference>
<comment type="caution">
    <text evidence="6">The sequence shown here is derived from an EMBL/GenBank/DDBJ whole genome shotgun (WGS) entry which is preliminary data.</text>
</comment>
<name>A0A0M9GI00_9PSED</name>